<dbReference type="EMBL" id="CAXDID020000021">
    <property type="protein sequence ID" value="CAL5987445.1"/>
    <property type="molecule type" value="Genomic_DNA"/>
</dbReference>
<comment type="caution">
    <text evidence="3">The sequence shown here is derived from an EMBL/GenBank/DDBJ whole genome shotgun (WGS) entry which is preliminary data.</text>
</comment>
<dbReference type="InterPro" id="IPR011001">
    <property type="entry name" value="Saposin-like"/>
</dbReference>
<feature type="domain" description="Saposin B-type" evidence="2">
    <location>
        <begin position="20"/>
        <end position="99"/>
    </location>
</feature>
<evidence type="ECO:0000256" key="1">
    <source>
        <dbReference type="ARBA" id="ARBA00023157"/>
    </source>
</evidence>
<dbReference type="Gene3D" id="1.10.225.10">
    <property type="entry name" value="Saposin-like"/>
    <property type="match status" value="1"/>
</dbReference>
<organism evidence="3 4">
    <name type="scientific">Hexamita inflata</name>
    <dbReference type="NCBI Taxonomy" id="28002"/>
    <lineage>
        <taxon>Eukaryota</taxon>
        <taxon>Metamonada</taxon>
        <taxon>Diplomonadida</taxon>
        <taxon>Hexamitidae</taxon>
        <taxon>Hexamitinae</taxon>
        <taxon>Hexamita</taxon>
    </lineage>
</organism>
<dbReference type="SMART" id="SM00741">
    <property type="entry name" value="SapB"/>
    <property type="match status" value="1"/>
</dbReference>
<dbReference type="InterPro" id="IPR008138">
    <property type="entry name" value="SapB_2"/>
</dbReference>
<gene>
    <name evidence="3" type="ORF">HINF_LOCUS9896</name>
</gene>
<dbReference type="InterPro" id="IPR008139">
    <property type="entry name" value="SaposinB_dom"/>
</dbReference>
<evidence type="ECO:0000313" key="3">
    <source>
        <dbReference type="EMBL" id="CAL5987445.1"/>
    </source>
</evidence>
<evidence type="ECO:0000259" key="2">
    <source>
        <dbReference type="PROSITE" id="PS50015"/>
    </source>
</evidence>
<keyword evidence="1" id="KW-1015">Disulfide bond</keyword>
<sequence length="99" mass="11525">MILLILPLIQNQPSQLQEPNRIKCEICINVITDVYIAIQDPSNMQQIENFLKCFCQSLPFDIFHWCESFIGTFFEQLVYNIMKGHMPNQVCKDLGVCVK</sequence>
<evidence type="ECO:0000313" key="4">
    <source>
        <dbReference type="Proteomes" id="UP001642409"/>
    </source>
</evidence>
<name>A0ABP1H9W2_9EUKA</name>
<protein>
    <submittedName>
        <fullName evidence="3">Saposin-like_type B domin-containing protein</fullName>
    </submittedName>
</protein>
<dbReference type="PROSITE" id="PS50015">
    <property type="entry name" value="SAP_B"/>
    <property type="match status" value="1"/>
</dbReference>
<keyword evidence="4" id="KW-1185">Reference proteome</keyword>
<dbReference type="Pfam" id="PF03489">
    <property type="entry name" value="SapB_2"/>
    <property type="match status" value="1"/>
</dbReference>
<accession>A0ABP1H9W2</accession>
<dbReference type="SUPFAM" id="SSF47862">
    <property type="entry name" value="Saposin"/>
    <property type="match status" value="1"/>
</dbReference>
<reference evidence="3 4" key="1">
    <citation type="submission" date="2024-07" db="EMBL/GenBank/DDBJ databases">
        <authorList>
            <person name="Akdeniz Z."/>
        </authorList>
    </citation>
    <scope>NUCLEOTIDE SEQUENCE [LARGE SCALE GENOMIC DNA]</scope>
</reference>
<dbReference type="Proteomes" id="UP001642409">
    <property type="component" value="Unassembled WGS sequence"/>
</dbReference>
<proteinExistence type="predicted"/>